<dbReference type="RefSeq" id="WP_127455209.1">
    <property type="nucleotide sequence ID" value="NZ_JAROBY010000041.1"/>
</dbReference>
<name>A0ABU6DHL9_9BACL</name>
<organism evidence="9 10">
    <name type="scientific">Paenibacillus chondroitinus</name>
    <dbReference type="NCBI Taxonomy" id="59842"/>
    <lineage>
        <taxon>Bacteria</taxon>
        <taxon>Bacillati</taxon>
        <taxon>Bacillota</taxon>
        <taxon>Bacilli</taxon>
        <taxon>Bacillales</taxon>
        <taxon>Paenibacillaceae</taxon>
        <taxon>Paenibacillus</taxon>
    </lineage>
</organism>
<dbReference type="PANTHER" id="PTHR45663:SF11">
    <property type="entry name" value="GEO12009P1"/>
    <property type="match status" value="1"/>
</dbReference>
<sequence length="104" mass="11652">MVIDIKDQTFQDTIGQEGLVIIEFWAPWCSYCKLLAPILEELDHQYGDTVKIAKINVETESVVSTELNVQSLPALFFYKNGSMVGTVTGFVPKNTLEEAINQLI</sequence>
<dbReference type="PANTHER" id="PTHR45663">
    <property type="entry name" value="GEO12009P1"/>
    <property type="match status" value="1"/>
</dbReference>
<reference evidence="9 10" key="1">
    <citation type="submission" date="2023-03" db="EMBL/GenBank/DDBJ databases">
        <title>Bacillus Genome Sequencing.</title>
        <authorList>
            <person name="Dunlap C."/>
        </authorList>
    </citation>
    <scope>NUCLEOTIDE SEQUENCE [LARGE SCALE GENOMIC DNA]</scope>
    <source>
        <strain evidence="9 10">NRS-1351</strain>
    </source>
</reference>
<dbReference type="Gene3D" id="3.40.30.10">
    <property type="entry name" value="Glutaredoxin"/>
    <property type="match status" value="1"/>
</dbReference>
<accession>A0ABU6DHL9</accession>
<keyword evidence="5" id="KW-0676">Redox-active center</keyword>
<evidence type="ECO:0000256" key="2">
    <source>
        <dbReference type="ARBA" id="ARBA00022448"/>
    </source>
</evidence>
<dbReference type="PRINTS" id="PR00421">
    <property type="entry name" value="THIOREDOXIN"/>
</dbReference>
<feature type="domain" description="Thioredoxin" evidence="8">
    <location>
        <begin position="1"/>
        <end position="104"/>
    </location>
</feature>
<evidence type="ECO:0000256" key="1">
    <source>
        <dbReference type="ARBA" id="ARBA00008987"/>
    </source>
</evidence>
<evidence type="ECO:0000256" key="6">
    <source>
        <dbReference type="NCBIfam" id="TIGR01068"/>
    </source>
</evidence>
<dbReference type="InterPro" id="IPR036249">
    <property type="entry name" value="Thioredoxin-like_sf"/>
</dbReference>
<dbReference type="NCBIfam" id="TIGR01068">
    <property type="entry name" value="thioredoxin"/>
    <property type="match status" value="1"/>
</dbReference>
<comment type="caution">
    <text evidence="9">The sequence shown here is derived from an EMBL/GenBank/DDBJ whole genome shotgun (WGS) entry which is preliminary data.</text>
</comment>
<evidence type="ECO:0000259" key="8">
    <source>
        <dbReference type="PROSITE" id="PS51352"/>
    </source>
</evidence>
<keyword evidence="3" id="KW-0249">Electron transport</keyword>
<evidence type="ECO:0000256" key="3">
    <source>
        <dbReference type="ARBA" id="ARBA00022982"/>
    </source>
</evidence>
<evidence type="ECO:0000256" key="4">
    <source>
        <dbReference type="ARBA" id="ARBA00023157"/>
    </source>
</evidence>
<dbReference type="PROSITE" id="PS51352">
    <property type="entry name" value="THIOREDOXIN_2"/>
    <property type="match status" value="1"/>
</dbReference>
<dbReference type="InterPro" id="IPR005746">
    <property type="entry name" value="Thioredoxin"/>
</dbReference>
<evidence type="ECO:0000256" key="5">
    <source>
        <dbReference type="ARBA" id="ARBA00023284"/>
    </source>
</evidence>
<keyword evidence="10" id="KW-1185">Reference proteome</keyword>
<dbReference type="CDD" id="cd02947">
    <property type="entry name" value="TRX_family"/>
    <property type="match status" value="1"/>
</dbReference>
<dbReference type="Pfam" id="PF00085">
    <property type="entry name" value="Thioredoxin"/>
    <property type="match status" value="1"/>
</dbReference>
<evidence type="ECO:0000256" key="7">
    <source>
        <dbReference type="PIRNR" id="PIRNR000077"/>
    </source>
</evidence>
<dbReference type="InterPro" id="IPR013766">
    <property type="entry name" value="Thioredoxin_domain"/>
</dbReference>
<dbReference type="EMBL" id="JAROBY010000041">
    <property type="protein sequence ID" value="MEB4796865.1"/>
    <property type="molecule type" value="Genomic_DNA"/>
</dbReference>
<evidence type="ECO:0000313" key="10">
    <source>
        <dbReference type="Proteomes" id="UP001355653"/>
    </source>
</evidence>
<dbReference type="SUPFAM" id="SSF52833">
    <property type="entry name" value="Thioredoxin-like"/>
    <property type="match status" value="1"/>
</dbReference>
<dbReference type="PIRSF" id="PIRSF000077">
    <property type="entry name" value="Thioredoxin"/>
    <property type="match status" value="1"/>
</dbReference>
<keyword evidence="4" id="KW-1015">Disulfide bond</keyword>
<gene>
    <name evidence="9" type="primary">trxA</name>
    <name evidence="9" type="ORF">P5G65_23470</name>
</gene>
<evidence type="ECO:0000313" key="9">
    <source>
        <dbReference type="EMBL" id="MEB4796865.1"/>
    </source>
</evidence>
<comment type="similarity">
    <text evidence="1 7">Belongs to the thioredoxin family.</text>
</comment>
<protein>
    <recommendedName>
        <fullName evidence="6 7">Thioredoxin</fullName>
    </recommendedName>
</protein>
<keyword evidence="2" id="KW-0813">Transport</keyword>
<dbReference type="Proteomes" id="UP001355653">
    <property type="component" value="Unassembled WGS sequence"/>
</dbReference>
<proteinExistence type="inferred from homology"/>